<dbReference type="Gene3D" id="2.60.120.260">
    <property type="entry name" value="Galactose-binding domain-like"/>
    <property type="match status" value="1"/>
</dbReference>
<organism evidence="2">
    <name type="scientific">gut metagenome</name>
    <dbReference type="NCBI Taxonomy" id="749906"/>
    <lineage>
        <taxon>unclassified sequences</taxon>
        <taxon>metagenomes</taxon>
        <taxon>organismal metagenomes</taxon>
    </lineage>
</organism>
<dbReference type="InterPro" id="IPR008979">
    <property type="entry name" value="Galactose-bd-like_sf"/>
</dbReference>
<feature type="compositionally biased region" description="Gly residues" evidence="1">
    <location>
        <begin position="382"/>
        <end position="392"/>
    </location>
</feature>
<dbReference type="SUPFAM" id="SSF49785">
    <property type="entry name" value="Galactose-binding domain-like"/>
    <property type="match status" value="1"/>
</dbReference>
<feature type="region of interest" description="Disordered" evidence="1">
    <location>
        <begin position="382"/>
        <end position="403"/>
    </location>
</feature>
<gene>
    <name evidence="2" type="ORF">EVA_05756</name>
</gene>
<dbReference type="NCBIfam" id="NF038128">
    <property type="entry name" value="choice_anch_J"/>
    <property type="match status" value="2"/>
</dbReference>
<evidence type="ECO:0000313" key="2">
    <source>
        <dbReference type="EMBL" id="EJX06130.1"/>
    </source>
</evidence>
<dbReference type="PROSITE" id="PS51257">
    <property type="entry name" value="PROKAR_LIPOPROTEIN"/>
    <property type="match status" value="1"/>
</dbReference>
<evidence type="ECO:0000256" key="1">
    <source>
        <dbReference type="SAM" id="MobiDB-lite"/>
    </source>
</evidence>
<dbReference type="EMBL" id="AMCI01001250">
    <property type="protein sequence ID" value="EJX06130.1"/>
    <property type="molecule type" value="Genomic_DNA"/>
</dbReference>
<sequence length="557" mass="61021">MKKFFSIIAALTLSLGFTACEDVPAPYEVNDQYPETQPEDKVKQLPYSEAFSTTLGAFENYTVSGAGKWVIDHNTAKASGYNNEDKTTTAGTYLLVSPEISLENQTEAHVMFEYILMYNKDFANQKILISDNFDMTKPNDGWQEMPLKMEVNSPGTWQDFKSADLQVPAAFMGKKIRLAFYYNTNNVSGSTLEIRNFTIAAGKAEQGGEEEPQNPNAVQQLPYNESFASDLGNFKNFTTSGAGAWINEYSTAKASGYNNGDKTTTAGTYLLVSPEISLANQKEVHLMFEYILMYNKDFANQKVLITKNFDEKKPGEGWQELSLQMEVNEPGAWKDFKKADVQIPAEYLGGNIRLAYYYNCDNVSGSTWEVKNFSIAAGKVGSGEEGGQGGDGNHGDLNSTNGDFEAWVNGLPNNWQSASSASKGGLSMSEDAHSGKYAVKIDGSSSGNSRLAYKELELQPGNYTMSFYVKAATSEGGSIRPGYAIVVNGSVSNGDGYKYGEYVNDLSNSQWTAVTHQFKLEQPTTVCMVVMNAKKPGKDVLVDDFTLTDANGTAIIK</sequence>
<proteinExistence type="predicted"/>
<name>J9GZ22_9ZZZZ</name>
<comment type="caution">
    <text evidence="2">The sequence shown here is derived from an EMBL/GenBank/DDBJ whole genome shotgun (WGS) entry which is preliminary data.</text>
</comment>
<dbReference type="AlphaFoldDB" id="J9GZ22"/>
<reference evidence="2" key="1">
    <citation type="journal article" date="2012" name="PLoS ONE">
        <title>Gene sets for utilization of primary and secondary nutrition supplies in the distal gut of endangered iberian lynx.</title>
        <authorList>
            <person name="Alcaide M."/>
            <person name="Messina E."/>
            <person name="Richter M."/>
            <person name="Bargiela R."/>
            <person name="Peplies J."/>
            <person name="Huws S.A."/>
            <person name="Newbold C.J."/>
            <person name="Golyshin P.N."/>
            <person name="Simon M.A."/>
            <person name="Lopez G."/>
            <person name="Yakimov M.M."/>
            <person name="Ferrer M."/>
        </authorList>
    </citation>
    <scope>NUCLEOTIDE SEQUENCE</scope>
</reference>
<protein>
    <submittedName>
        <fullName evidence="2">Carbohydrate binding domain protein</fullName>
    </submittedName>
</protein>
<accession>J9GZ22</accession>